<dbReference type="GO" id="GO:0005634">
    <property type="term" value="C:nucleus"/>
    <property type="evidence" value="ECO:0007669"/>
    <property type="project" value="UniProtKB-SubCell"/>
</dbReference>
<dbReference type="EMBL" id="JABXBU010001863">
    <property type="protein sequence ID" value="KAF8781683.1"/>
    <property type="molecule type" value="Genomic_DNA"/>
</dbReference>
<protein>
    <submittedName>
        <fullName evidence="2">Uncharacterized protein</fullName>
    </submittedName>
</protein>
<sequence length="85" mass="9724">MGSHNRLDDSLRWRAVGRLETGQSQAEVTRRLQVAPKVVSRLWNQFQTNGTVTRKAGQGYHRATTPAQDRYLALRARRHRLTTAP</sequence>
<comment type="subcellular location">
    <subcellularLocation>
        <location evidence="1">Nucleus</location>
    </subcellularLocation>
</comment>
<reference evidence="2" key="2">
    <citation type="submission" date="2020-06" db="EMBL/GenBank/DDBJ databases">
        <authorList>
            <person name="Sheffer M."/>
        </authorList>
    </citation>
    <scope>NUCLEOTIDE SEQUENCE</scope>
</reference>
<proteinExistence type="predicted"/>
<accession>A0A8T0ETW0</accession>
<dbReference type="InterPro" id="IPR009057">
    <property type="entry name" value="Homeodomain-like_sf"/>
</dbReference>
<evidence type="ECO:0000256" key="1">
    <source>
        <dbReference type="ARBA" id="ARBA00004123"/>
    </source>
</evidence>
<dbReference type="SUPFAM" id="SSF46689">
    <property type="entry name" value="Homeodomain-like"/>
    <property type="match status" value="1"/>
</dbReference>
<evidence type="ECO:0000313" key="3">
    <source>
        <dbReference type="Proteomes" id="UP000807504"/>
    </source>
</evidence>
<keyword evidence="3" id="KW-1185">Reference proteome</keyword>
<comment type="caution">
    <text evidence="2">The sequence shown here is derived from an EMBL/GenBank/DDBJ whole genome shotgun (WGS) entry which is preliminary data.</text>
</comment>
<organism evidence="2 3">
    <name type="scientific">Argiope bruennichi</name>
    <name type="common">Wasp spider</name>
    <name type="synonym">Aranea bruennichi</name>
    <dbReference type="NCBI Taxonomy" id="94029"/>
    <lineage>
        <taxon>Eukaryota</taxon>
        <taxon>Metazoa</taxon>
        <taxon>Ecdysozoa</taxon>
        <taxon>Arthropoda</taxon>
        <taxon>Chelicerata</taxon>
        <taxon>Arachnida</taxon>
        <taxon>Araneae</taxon>
        <taxon>Araneomorphae</taxon>
        <taxon>Entelegynae</taxon>
        <taxon>Araneoidea</taxon>
        <taxon>Araneidae</taxon>
        <taxon>Argiope</taxon>
    </lineage>
</organism>
<gene>
    <name evidence="2" type="ORF">HNY73_012057</name>
</gene>
<reference evidence="2" key="1">
    <citation type="journal article" date="2020" name="bioRxiv">
        <title>Chromosome-level reference genome of the European wasp spider Argiope bruennichi: a resource for studies on range expansion and evolutionary adaptation.</title>
        <authorList>
            <person name="Sheffer M.M."/>
            <person name="Hoppe A."/>
            <person name="Krehenwinkel H."/>
            <person name="Uhl G."/>
            <person name="Kuss A.W."/>
            <person name="Jensen L."/>
            <person name="Jensen C."/>
            <person name="Gillespie R.G."/>
            <person name="Hoff K.J."/>
            <person name="Prost S."/>
        </authorList>
    </citation>
    <scope>NUCLEOTIDE SEQUENCE</scope>
</reference>
<dbReference type="Proteomes" id="UP000807504">
    <property type="component" value="Unassembled WGS sequence"/>
</dbReference>
<name>A0A8T0ETW0_ARGBR</name>
<evidence type="ECO:0000313" key="2">
    <source>
        <dbReference type="EMBL" id="KAF8781683.1"/>
    </source>
</evidence>
<dbReference type="AlphaFoldDB" id="A0A8T0ETW0"/>